<keyword evidence="2" id="KW-1185">Reference proteome</keyword>
<accession>A0A934MK74</accession>
<evidence type="ECO:0000313" key="2">
    <source>
        <dbReference type="Proteomes" id="UP000602124"/>
    </source>
</evidence>
<dbReference type="Proteomes" id="UP000602124">
    <property type="component" value="Unassembled WGS sequence"/>
</dbReference>
<name>A0A934MK74_9HYPH</name>
<proteinExistence type="predicted"/>
<gene>
    <name evidence="1" type="ORF">JEQ47_08900</name>
</gene>
<dbReference type="RefSeq" id="WP_198876056.1">
    <property type="nucleotide sequence ID" value="NZ_JAEKMH010000002.1"/>
</dbReference>
<dbReference type="EMBL" id="JAEKMH010000002">
    <property type="protein sequence ID" value="MBJ3784833.1"/>
    <property type="molecule type" value="Genomic_DNA"/>
</dbReference>
<sequence>MNTSAVSTGVSSISLSQRLVAGALALLLGLTLLVGTGFAGDFRLHNGAHDTRHAMGFPCH</sequence>
<comment type="caution">
    <text evidence="1">The sequence shown here is derived from an EMBL/GenBank/DDBJ whole genome shotgun (WGS) entry which is preliminary data.</text>
</comment>
<organism evidence="1 2">
    <name type="scientific">Devosia sediminis</name>
    <dbReference type="NCBI Taxonomy" id="2798801"/>
    <lineage>
        <taxon>Bacteria</taxon>
        <taxon>Pseudomonadati</taxon>
        <taxon>Pseudomonadota</taxon>
        <taxon>Alphaproteobacteria</taxon>
        <taxon>Hyphomicrobiales</taxon>
        <taxon>Devosiaceae</taxon>
        <taxon>Devosia</taxon>
    </lineage>
</organism>
<dbReference type="AlphaFoldDB" id="A0A934MK74"/>
<protein>
    <submittedName>
        <fullName evidence="1">CbtB-domain containing protein</fullName>
    </submittedName>
</protein>
<reference evidence="1" key="1">
    <citation type="submission" date="2020-12" db="EMBL/GenBank/DDBJ databases">
        <title>Devosia sp. MSA67 isolated from Mo River.</title>
        <authorList>
            <person name="Ma F."/>
            <person name="Zi Z."/>
        </authorList>
    </citation>
    <scope>NUCLEOTIDE SEQUENCE</scope>
    <source>
        <strain evidence="1">MSA67</strain>
    </source>
</reference>
<dbReference type="InterPro" id="IPR012667">
    <property type="entry name" value="CbtB_put"/>
</dbReference>
<evidence type="ECO:0000313" key="1">
    <source>
        <dbReference type="EMBL" id="MBJ3784833.1"/>
    </source>
</evidence>
<dbReference type="Pfam" id="PF09489">
    <property type="entry name" value="CbtB"/>
    <property type="match status" value="1"/>
</dbReference>